<feature type="transmembrane region" description="Helical" evidence="1">
    <location>
        <begin position="101"/>
        <end position="123"/>
    </location>
</feature>
<feature type="transmembrane region" description="Helical" evidence="1">
    <location>
        <begin position="69"/>
        <end position="89"/>
    </location>
</feature>
<evidence type="ECO:0000313" key="2">
    <source>
        <dbReference type="EMBL" id="GAA3774147.1"/>
    </source>
</evidence>
<evidence type="ECO:0008006" key="4">
    <source>
        <dbReference type="Google" id="ProtNLM"/>
    </source>
</evidence>
<feature type="transmembrane region" description="Helical" evidence="1">
    <location>
        <begin position="21"/>
        <end position="39"/>
    </location>
</feature>
<keyword evidence="3" id="KW-1185">Reference proteome</keyword>
<comment type="caution">
    <text evidence="2">The sequence shown here is derived from an EMBL/GenBank/DDBJ whole genome shotgun (WGS) entry which is preliminary data.</text>
</comment>
<reference evidence="3" key="1">
    <citation type="journal article" date="2019" name="Int. J. Syst. Evol. Microbiol.">
        <title>The Global Catalogue of Microorganisms (GCM) 10K type strain sequencing project: providing services to taxonomists for standard genome sequencing and annotation.</title>
        <authorList>
            <consortium name="The Broad Institute Genomics Platform"/>
            <consortium name="The Broad Institute Genome Sequencing Center for Infectious Disease"/>
            <person name="Wu L."/>
            <person name="Ma J."/>
        </authorList>
    </citation>
    <scope>NUCLEOTIDE SEQUENCE [LARGE SCALE GENOMIC DNA]</scope>
    <source>
        <strain evidence="3">JCM 17525</strain>
    </source>
</reference>
<protein>
    <recommendedName>
        <fullName evidence="4">DoxX family protein</fullName>
    </recommendedName>
</protein>
<dbReference type="EMBL" id="BAABBI010000001">
    <property type="protein sequence ID" value="GAA3774147.1"/>
    <property type="molecule type" value="Genomic_DNA"/>
</dbReference>
<feature type="transmembrane region" description="Helical" evidence="1">
    <location>
        <begin position="251"/>
        <end position="273"/>
    </location>
</feature>
<evidence type="ECO:0000256" key="1">
    <source>
        <dbReference type="SAM" id="Phobius"/>
    </source>
</evidence>
<sequence>MILSLEPKANWSTMAKIVFRFAFCYFTLYILLSFTSSLFQTPIRWVGDVFLNIDYKYDVSGYGSGDNTFSYVSLFTNFLLSIILTLIWSIIDRKRASYNALLYWFTVLIRIYIIYFMLVYGFIKVFKSQFPYPSLTRMLQPLGEFSPMGLAWTYMGYSNGFNIFTGTLEVVAGLLLIPRRTQSLGALMVAGVMTHVAVMNFMFDIPVKIFSVHLVLMAIFIFSTDIKRILNVFFLNKPTKSYTHYRPTKEPFYNVLTTWLKVSFLLLVLALIVPRGFSSQKKWGDQRAKPHLYGIWESSYFIKNNDTLPPLTTDSNRWRYLIIDYKDRASVKLMTDDVLYYEFIVDSTSKKISMYKRNADTLYYNFNFKHPNSHYLELNGVLDNDSLNIIFNKIDHESFLLNSRGFNWINEMPYNR</sequence>
<accession>A0ABP7GWJ2</accession>
<keyword evidence="1" id="KW-0812">Transmembrane</keyword>
<proteinExistence type="predicted"/>
<feature type="transmembrane region" description="Helical" evidence="1">
    <location>
        <begin position="184"/>
        <end position="203"/>
    </location>
</feature>
<keyword evidence="1" id="KW-0472">Membrane</keyword>
<keyword evidence="1" id="KW-1133">Transmembrane helix</keyword>
<feature type="transmembrane region" description="Helical" evidence="1">
    <location>
        <begin position="209"/>
        <end position="230"/>
    </location>
</feature>
<dbReference type="RefSeq" id="WP_344726293.1">
    <property type="nucleotide sequence ID" value="NZ_BAABBI010000001.1"/>
</dbReference>
<organism evidence="2 3">
    <name type="scientific">Corallibacter vietnamensis</name>
    <dbReference type="NCBI Taxonomy" id="904130"/>
    <lineage>
        <taxon>Bacteria</taxon>
        <taxon>Pseudomonadati</taxon>
        <taxon>Bacteroidota</taxon>
        <taxon>Flavobacteriia</taxon>
        <taxon>Flavobacteriales</taxon>
        <taxon>Flavobacteriaceae</taxon>
        <taxon>Corallibacter</taxon>
    </lineage>
</organism>
<dbReference type="Proteomes" id="UP001501456">
    <property type="component" value="Unassembled WGS sequence"/>
</dbReference>
<gene>
    <name evidence="2" type="ORF">GCM10022271_02770</name>
</gene>
<name>A0ABP7GWJ2_9FLAO</name>
<feature type="transmembrane region" description="Helical" evidence="1">
    <location>
        <begin position="154"/>
        <end position="177"/>
    </location>
</feature>
<evidence type="ECO:0000313" key="3">
    <source>
        <dbReference type="Proteomes" id="UP001501456"/>
    </source>
</evidence>